<accession>A0A1A0HEN6</accession>
<feature type="compositionally biased region" description="Basic and acidic residues" evidence="1">
    <location>
        <begin position="1"/>
        <end position="11"/>
    </location>
</feature>
<keyword evidence="3" id="KW-1185">Reference proteome</keyword>
<reference evidence="2 3" key="1">
    <citation type="submission" date="2016-05" db="EMBL/GenBank/DDBJ databases">
        <title>Comparative genomics of biotechnologically important yeasts.</title>
        <authorList>
            <consortium name="DOE Joint Genome Institute"/>
            <person name="Riley R."/>
            <person name="Haridas S."/>
            <person name="Wolfe K.H."/>
            <person name="Lopes M.R."/>
            <person name="Hittinger C.T."/>
            <person name="Goker M."/>
            <person name="Salamov A."/>
            <person name="Wisecaver J."/>
            <person name="Long T.M."/>
            <person name="Aerts A.L."/>
            <person name="Barry K."/>
            <person name="Choi C."/>
            <person name="Clum A."/>
            <person name="Coughlan A.Y."/>
            <person name="Deshpande S."/>
            <person name="Douglass A.P."/>
            <person name="Hanson S.J."/>
            <person name="Klenk H.-P."/>
            <person name="LaButti K."/>
            <person name="Lapidus A."/>
            <person name="Lindquist E."/>
            <person name="Lipzen A."/>
            <person name="Meier-kolthoff J.P."/>
            <person name="Ohm R.A."/>
            <person name="Otillar R.P."/>
            <person name="Pangilinan J."/>
            <person name="Peng Y."/>
            <person name="Rokas A."/>
            <person name="Rosa C.A."/>
            <person name="Scheuner C."/>
            <person name="Sibirny A.A."/>
            <person name="Slot J.C."/>
            <person name="Stielow J.B."/>
            <person name="Sun H."/>
            <person name="Kurtzman C.P."/>
            <person name="Blackwell M."/>
            <person name="Grigoriev I.V."/>
            <person name="Jeffries T.W."/>
        </authorList>
    </citation>
    <scope>NUCLEOTIDE SEQUENCE [LARGE SCALE GENOMIC DNA]</scope>
    <source>
        <strain evidence="2 3">NRRL YB-4993</strain>
    </source>
</reference>
<sequence>MLELETKDTVLKETVQTVNDHQDPVYAESREREDSKNEGRQREAPKNEGREREDSKNEDRQREDSKNDDIEREDSKNDDREKDAALTSASLKAVKKDQQQDEVVLGRKRAFEINDNEALQSIQESHAAQDGVSKLTEKSLVRSLELHVDHANRTRESINHLSFLDVQSSTPLKTQKEASSATKHFLPRISMDSALAEIKDLDDAIDYITQMAAQGHELHNDVDGALTNFISAMPEEEEEMTVEEWIRHNAASCRKIVEDLGEQIVRNYEAEFDKVINYVAGLATID</sequence>
<dbReference type="RefSeq" id="XP_018712931.1">
    <property type="nucleotide sequence ID" value="XM_018855829.1"/>
</dbReference>
<dbReference type="AlphaFoldDB" id="A0A1A0HEN6"/>
<gene>
    <name evidence="2" type="ORF">METBIDRAFT_31329</name>
</gene>
<protein>
    <submittedName>
        <fullName evidence="2">Uncharacterized protein</fullName>
    </submittedName>
</protein>
<dbReference type="GeneID" id="30028805"/>
<dbReference type="STRING" id="869754.A0A1A0HEN6"/>
<evidence type="ECO:0000313" key="3">
    <source>
        <dbReference type="Proteomes" id="UP000092555"/>
    </source>
</evidence>
<feature type="region of interest" description="Disordered" evidence="1">
    <location>
        <begin position="1"/>
        <end position="83"/>
    </location>
</feature>
<dbReference type="EMBL" id="LXTC01000002">
    <property type="protein sequence ID" value="OBA22435.1"/>
    <property type="molecule type" value="Genomic_DNA"/>
</dbReference>
<dbReference type="OrthoDB" id="4096987at2759"/>
<proteinExistence type="predicted"/>
<evidence type="ECO:0000313" key="2">
    <source>
        <dbReference type="EMBL" id="OBA22435.1"/>
    </source>
</evidence>
<dbReference type="Proteomes" id="UP000092555">
    <property type="component" value="Unassembled WGS sequence"/>
</dbReference>
<comment type="caution">
    <text evidence="2">The sequence shown here is derived from an EMBL/GenBank/DDBJ whole genome shotgun (WGS) entry which is preliminary data.</text>
</comment>
<name>A0A1A0HEN6_9ASCO</name>
<organism evidence="2 3">
    <name type="scientific">Metschnikowia bicuspidata var. bicuspidata NRRL YB-4993</name>
    <dbReference type="NCBI Taxonomy" id="869754"/>
    <lineage>
        <taxon>Eukaryota</taxon>
        <taxon>Fungi</taxon>
        <taxon>Dikarya</taxon>
        <taxon>Ascomycota</taxon>
        <taxon>Saccharomycotina</taxon>
        <taxon>Pichiomycetes</taxon>
        <taxon>Metschnikowiaceae</taxon>
        <taxon>Metschnikowia</taxon>
    </lineage>
</organism>
<feature type="compositionally biased region" description="Basic and acidic residues" evidence="1">
    <location>
        <begin position="20"/>
        <end position="83"/>
    </location>
</feature>
<evidence type="ECO:0000256" key="1">
    <source>
        <dbReference type="SAM" id="MobiDB-lite"/>
    </source>
</evidence>